<keyword evidence="2" id="KW-1185">Reference proteome</keyword>
<dbReference type="AlphaFoldDB" id="A0A6I9XKN4"/>
<dbReference type="RefSeq" id="XP_011646389.1">
    <property type="nucleotide sequence ID" value="XM_011648087.1"/>
</dbReference>
<reference evidence="3" key="1">
    <citation type="submission" date="2025-08" db="UniProtKB">
        <authorList>
            <consortium name="RefSeq"/>
        </authorList>
    </citation>
    <scope>IDENTIFICATION</scope>
</reference>
<accession>A0A6I9XKN4</accession>
<name>A0A6I9XKN4_9HYME</name>
<proteinExistence type="predicted"/>
<evidence type="ECO:0000313" key="2">
    <source>
        <dbReference type="Proteomes" id="UP000504615"/>
    </source>
</evidence>
<organism evidence="2 3">
    <name type="scientific">Pogonomyrmex barbatus</name>
    <name type="common">red harvester ant</name>
    <dbReference type="NCBI Taxonomy" id="144034"/>
    <lineage>
        <taxon>Eukaryota</taxon>
        <taxon>Metazoa</taxon>
        <taxon>Ecdysozoa</taxon>
        <taxon>Arthropoda</taxon>
        <taxon>Hexapoda</taxon>
        <taxon>Insecta</taxon>
        <taxon>Pterygota</taxon>
        <taxon>Neoptera</taxon>
        <taxon>Endopterygota</taxon>
        <taxon>Hymenoptera</taxon>
        <taxon>Apocrita</taxon>
        <taxon>Aculeata</taxon>
        <taxon>Formicoidea</taxon>
        <taxon>Formicidae</taxon>
        <taxon>Myrmicinae</taxon>
        <taxon>Pogonomyrmex</taxon>
    </lineage>
</organism>
<evidence type="ECO:0000313" key="3">
    <source>
        <dbReference type="RefSeq" id="XP_011646389.1"/>
    </source>
</evidence>
<feature type="region of interest" description="Disordered" evidence="1">
    <location>
        <begin position="37"/>
        <end position="65"/>
    </location>
</feature>
<sequence>MRKKGKGGEAERVFLAEGMFSRSSKLAVSTPAIYPFFSRRGFHPPQRGDKVKERNIDARSSDPPK</sequence>
<dbReference type="Proteomes" id="UP000504615">
    <property type="component" value="Unplaced"/>
</dbReference>
<feature type="compositionally biased region" description="Basic and acidic residues" evidence="1">
    <location>
        <begin position="46"/>
        <end position="65"/>
    </location>
</feature>
<protein>
    <submittedName>
        <fullName evidence="3">Uncharacterized protein LOC105433019 isoform X4</fullName>
    </submittedName>
</protein>
<dbReference type="GeneID" id="105433019"/>
<gene>
    <name evidence="3" type="primary">LOC105433019</name>
</gene>
<evidence type="ECO:0000256" key="1">
    <source>
        <dbReference type="SAM" id="MobiDB-lite"/>
    </source>
</evidence>